<dbReference type="InterPro" id="IPR046865">
    <property type="entry name" value="FapA_b_solenoid"/>
</dbReference>
<dbReference type="EMBL" id="DSVL01000435">
    <property type="protein sequence ID" value="HFH30644.1"/>
    <property type="molecule type" value="Genomic_DNA"/>
</dbReference>
<feature type="domain" description="Flagellar Assembly Protein A N-terminal region" evidence="1">
    <location>
        <begin position="322"/>
        <end position="508"/>
    </location>
</feature>
<gene>
    <name evidence="2" type="ORF">ENS59_14230</name>
</gene>
<dbReference type="Pfam" id="PF03961">
    <property type="entry name" value="FapA"/>
    <property type="match status" value="1"/>
</dbReference>
<dbReference type="PANTHER" id="PTHR38032">
    <property type="entry name" value="POLYMERASE-RELATED"/>
    <property type="match status" value="1"/>
</dbReference>
<name>A0A7C3IJ11_9SPIR</name>
<feature type="domain" description="Flagellar Assembly Protein A N-terminal region" evidence="1">
    <location>
        <begin position="526"/>
        <end position="691"/>
    </location>
</feature>
<dbReference type="Pfam" id="PF20250">
    <property type="entry name" value="FapA_N"/>
    <property type="match status" value="3"/>
</dbReference>
<dbReference type="InterPro" id="IPR046866">
    <property type="entry name" value="FapA_N"/>
</dbReference>
<reference evidence="2" key="1">
    <citation type="journal article" date="2020" name="mSystems">
        <title>Genome- and Community-Level Interaction Insights into Carbon Utilization and Element Cycling Functions of Hydrothermarchaeota in Hydrothermal Sediment.</title>
        <authorList>
            <person name="Zhou Z."/>
            <person name="Liu Y."/>
            <person name="Xu W."/>
            <person name="Pan J."/>
            <person name="Luo Z.H."/>
            <person name="Li M."/>
        </authorList>
    </citation>
    <scope>NUCLEOTIDE SEQUENCE [LARGE SCALE GENOMIC DNA]</scope>
    <source>
        <strain evidence="2">SpSt-503</strain>
    </source>
</reference>
<dbReference type="InterPro" id="IPR005646">
    <property type="entry name" value="FapA"/>
</dbReference>
<evidence type="ECO:0000259" key="1">
    <source>
        <dbReference type="Pfam" id="PF20250"/>
    </source>
</evidence>
<proteinExistence type="predicted"/>
<accession>A0A7C3IJ11</accession>
<comment type="caution">
    <text evidence="2">The sequence shown here is derived from an EMBL/GenBank/DDBJ whole genome shotgun (WGS) entry which is preliminary data.</text>
</comment>
<evidence type="ECO:0000313" key="2">
    <source>
        <dbReference type="EMBL" id="HFH30644.1"/>
    </source>
</evidence>
<organism evidence="2">
    <name type="scientific">Gracilinema caldarium</name>
    <dbReference type="NCBI Taxonomy" id="215591"/>
    <lineage>
        <taxon>Bacteria</taxon>
        <taxon>Pseudomonadati</taxon>
        <taxon>Spirochaetota</taxon>
        <taxon>Spirochaetia</taxon>
        <taxon>Spirochaetales</taxon>
        <taxon>Breznakiellaceae</taxon>
        <taxon>Gracilinema</taxon>
    </lineage>
</organism>
<protein>
    <submittedName>
        <fullName evidence="2">DUF342 domain-containing protein</fullName>
    </submittedName>
</protein>
<sequence length="967" mass="104105">MAGTVVKGDIQVLVDAMEIEVKLSFTPAKEGQEWTGDGILKVLGEKRFAPLPSPKLIEEVLQRFAKAKGPVQEVILKGEAPQDPIPEKVTWSDLPVPPELAALIPETSASAGAPRLYQIRVEKIKRETVVTKPGPLPFLPPKKEVVVTYDKKEIEEPVYVDPTVLDYAYAQKGERVGLVAPPKPGKPGKSVYGKPIPPDVTVDTLFHLGQGLVRDKNEIKAEKTGVVRIGKNWADMLPLSGHSWKVEKGSDGVSFFLYLESGNPRLPIPQAVDMIATAVSQGARAEDLLSEGDLTKLIQDTILSGGVLQAHPLSRSMDGFAQVVVSKDALLATLHLRKALAGGSPLTLKAISDAIRNSRVRGFDAEKVKADILAFMQSQDVELKDYILVQGKEPSRGRDKEIRLTVSLLPEAERNGQIKRLLSDPKVASVASSNAGFPLAECTDMALVQKGTHVASLTQPPAGAPGMDVYGNEIPGIPGNDPDIDLFEGLTLRPPDIIAEKSGILCIKQVPPLFQAFILEYRDAQITVTLSADAMEARISLVRESGPGKPLTAEAINQALAEAGVVRGIDGSAVAEALKQALETGSCESRLVARGEAPIPAGEQSITWLVELKSGPEGSGPIKKAAVKDGQAIARITKTGADGRAGFDVKGAVLPPEKGASVKIQHDETILERPVPEGVEWLAKKTGDLVFDGWTAKITSLYAIKTDVGPATGNINFVGEVRIAGSVKSGFAVFGGQDVLIGGAVEAALVSAGGKVVISQGVIGGGKGVIRARKTIEAGFVEQATLLAVEHIRIQNGCLGSNVKTNGRLFLVSQRGNLVGGLCRARQGVDTANLGSERAIHTELSFGQDYLIMDQIEVTEREVEKIKRALQEVELKLKRLEPSASNLDAIRAEKVRLMKLLEKYGLHLFTLREKFEEHHQSEIRVRGTVYPGVVIESHGRYYEVKQRRTGVVFFFNRDTGRIQEKNL</sequence>
<feature type="domain" description="Flagellar Assembly Protein A N-terminal region" evidence="1">
    <location>
        <begin position="171"/>
        <end position="231"/>
    </location>
</feature>
<dbReference type="PANTHER" id="PTHR38032:SF1">
    <property type="entry name" value="RNA-BINDING PROTEIN KHPB N-TERMINAL DOMAIN-CONTAINING PROTEIN"/>
    <property type="match status" value="1"/>
</dbReference>
<dbReference type="AlphaFoldDB" id="A0A7C3IJ11"/>